<feature type="region of interest" description="Disordered" evidence="1">
    <location>
        <begin position="96"/>
        <end position="131"/>
    </location>
</feature>
<organism evidence="2 3">
    <name type="scientific">Aurantiacibacter flavus</name>
    <dbReference type="NCBI Taxonomy" id="3145232"/>
    <lineage>
        <taxon>Bacteria</taxon>
        <taxon>Pseudomonadati</taxon>
        <taxon>Pseudomonadota</taxon>
        <taxon>Alphaproteobacteria</taxon>
        <taxon>Sphingomonadales</taxon>
        <taxon>Erythrobacteraceae</taxon>
        <taxon>Aurantiacibacter</taxon>
    </lineage>
</organism>
<proteinExistence type="predicted"/>
<dbReference type="Proteomes" id="UP001484535">
    <property type="component" value="Unassembled WGS sequence"/>
</dbReference>
<name>A0ABV0CZ05_9SPHN</name>
<evidence type="ECO:0000313" key="3">
    <source>
        <dbReference type="Proteomes" id="UP001484535"/>
    </source>
</evidence>
<accession>A0ABV0CZ05</accession>
<gene>
    <name evidence="2" type="ORF">ABDJ38_13020</name>
</gene>
<sequence>MSETISSGVPRMESPIFATDALADLSPDEQTIRLSLSRQGNTVIDFPDPEVGKRFSRFKATLSLQFDISFDGPAADKKGDKRGGAESLAVRRASARYRCQSGHPESTGQDLRAYGLSLQGPTPSRGQGENSPFRFRAFL</sequence>
<evidence type="ECO:0000313" key="2">
    <source>
        <dbReference type="EMBL" id="MEN7538098.1"/>
    </source>
</evidence>
<keyword evidence="3" id="KW-1185">Reference proteome</keyword>
<comment type="caution">
    <text evidence="2">The sequence shown here is derived from an EMBL/GenBank/DDBJ whole genome shotgun (WGS) entry which is preliminary data.</text>
</comment>
<evidence type="ECO:0000256" key="1">
    <source>
        <dbReference type="SAM" id="MobiDB-lite"/>
    </source>
</evidence>
<feature type="compositionally biased region" description="Polar residues" evidence="1">
    <location>
        <begin position="119"/>
        <end position="130"/>
    </location>
</feature>
<protein>
    <submittedName>
        <fullName evidence="2">Uncharacterized protein</fullName>
    </submittedName>
</protein>
<dbReference type="EMBL" id="JBDLBR010000004">
    <property type="protein sequence ID" value="MEN7538098.1"/>
    <property type="molecule type" value="Genomic_DNA"/>
</dbReference>
<reference evidence="2 3" key="1">
    <citation type="submission" date="2024-05" db="EMBL/GenBank/DDBJ databases">
        <authorList>
            <person name="Park S."/>
        </authorList>
    </citation>
    <scope>NUCLEOTIDE SEQUENCE [LARGE SCALE GENOMIC DNA]</scope>
    <source>
        <strain evidence="2 3">DGU5</strain>
    </source>
</reference>